<accession>A0A510G7U3</accession>
<evidence type="ECO:0000313" key="1">
    <source>
        <dbReference type="EMBL" id="BBJ31822.1"/>
    </source>
</evidence>
<proteinExistence type="predicted"/>
<dbReference type="KEGG" id="ras:RAS_09310"/>
<dbReference type="EMBL" id="AP019563">
    <property type="protein sequence ID" value="BBJ31822.1"/>
    <property type="molecule type" value="Genomic_DNA"/>
</dbReference>
<keyword evidence="2" id="KW-1185">Reference proteome</keyword>
<gene>
    <name evidence="1" type="ORF">RAS_09310</name>
</gene>
<name>A0A510G7U3_9RICK</name>
<evidence type="ECO:0000313" key="2">
    <source>
        <dbReference type="Proteomes" id="UP000321183"/>
    </source>
</evidence>
<reference evidence="1 2" key="1">
    <citation type="submission" date="2019-04" db="EMBL/GenBank/DDBJ databases">
        <title>Draft genome sequence of Rickettsia asiatica Maytaro1284.</title>
        <authorList>
            <person name="Thu M."/>
            <person name="Qiu Y."/>
            <person name="Nakao R."/>
        </authorList>
    </citation>
    <scope>NUCLEOTIDE SEQUENCE [LARGE SCALE GENOMIC DNA]</scope>
    <source>
        <strain evidence="1 2">Maytaro1284</strain>
    </source>
</reference>
<dbReference type="Proteomes" id="UP000321183">
    <property type="component" value="Chromosome"/>
</dbReference>
<protein>
    <submittedName>
        <fullName evidence="1">Uncharacterized protein</fullName>
    </submittedName>
</protein>
<sequence>MKAYLDDLLPFINVQALGKELFHTAAFHQIKNIIQRLVEEETSNLSSEVLINSLASNFDNTEIFNYILNIKD</sequence>
<dbReference type="AlphaFoldDB" id="A0A510G7U3"/>
<organism evidence="1 2">
    <name type="scientific">Rickettsia asiatica</name>
    <dbReference type="NCBI Taxonomy" id="238800"/>
    <lineage>
        <taxon>Bacteria</taxon>
        <taxon>Pseudomonadati</taxon>
        <taxon>Pseudomonadota</taxon>
        <taxon>Alphaproteobacteria</taxon>
        <taxon>Rickettsiales</taxon>
        <taxon>Rickettsiaceae</taxon>
        <taxon>Rickettsieae</taxon>
        <taxon>Rickettsia</taxon>
        <taxon>spotted fever group</taxon>
    </lineage>
</organism>